<evidence type="ECO:0000259" key="1">
    <source>
        <dbReference type="PROSITE" id="PS51464"/>
    </source>
</evidence>
<dbReference type="KEGG" id="lbq:CKQ53_05700"/>
<dbReference type="Pfam" id="PF01380">
    <property type="entry name" value="SIS"/>
    <property type="match status" value="1"/>
</dbReference>
<dbReference type="GO" id="GO:0097367">
    <property type="term" value="F:carbohydrate derivative binding"/>
    <property type="evidence" value="ECO:0007669"/>
    <property type="project" value="InterPro"/>
</dbReference>
<dbReference type="RefSeq" id="WP_094117894.1">
    <property type="nucleotide sequence ID" value="NZ_CP023009.1"/>
</dbReference>
<dbReference type="GO" id="GO:0006002">
    <property type="term" value="P:fructose 6-phosphate metabolic process"/>
    <property type="evidence" value="ECO:0007669"/>
    <property type="project" value="TreeGrafter"/>
</dbReference>
<name>A0AAD0SEN3_9GAMM</name>
<dbReference type="GO" id="GO:0006487">
    <property type="term" value="P:protein N-linked glycosylation"/>
    <property type="evidence" value="ECO:0007669"/>
    <property type="project" value="TreeGrafter"/>
</dbReference>
<evidence type="ECO:0000313" key="3">
    <source>
        <dbReference type="Proteomes" id="UP000263881"/>
    </source>
</evidence>
<dbReference type="InterPro" id="IPR024713">
    <property type="entry name" value="Fructosamine_deglycase_FrlB"/>
</dbReference>
<accession>A0AAD0SEN3</accession>
<dbReference type="PROSITE" id="PS51464">
    <property type="entry name" value="SIS"/>
    <property type="match status" value="1"/>
</dbReference>
<dbReference type="CDD" id="cd05710">
    <property type="entry name" value="SIS_1"/>
    <property type="match status" value="1"/>
</dbReference>
<sequence length="325" mass="35985">MNTAAMIASLIEQRFRPQGGLRQVFLVACGGSLVDMYPAHYFLNSESTVLHSYMMTANEFVYAAPKTLGNQSLTIVCSHGGNTPESVAAAELAQQRGSVTVTLTHNETARLIDFSDGNLLYAWGNDSQVVNNPMALILSLCVEALQQTEGFDGYADFQSGMGQIDAVIASARQQVQTRTAAFADRYVKESLFYILSSGASYGHAYGFAICSLMEMQWLNAASIHSGEYFHGPFEVTDHSTPWILMMNEGRTRPLDERVRDFLSRYADKVEVIDAKALGLGVIPAGVVEYFNPILFYSVMCEYRAALAKVRQHPLETRRYMGQVDY</sequence>
<dbReference type="PANTHER" id="PTHR10937:SF14">
    <property type="entry name" value="FRUCTOSELYSINE 6-PHOSPHATE DEGLYCASE"/>
    <property type="match status" value="1"/>
</dbReference>
<gene>
    <name evidence="2" type="ORF">CKQ53_05700</name>
</gene>
<organism evidence="2 3">
    <name type="scientific">Lonsdalea britannica</name>
    <dbReference type="NCBI Taxonomy" id="1082704"/>
    <lineage>
        <taxon>Bacteria</taxon>
        <taxon>Pseudomonadati</taxon>
        <taxon>Pseudomonadota</taxon>
        <taxon>Gammaproteobacteria</taxon>
        <taxon>Enterobacterales</taxon>
        <taxon>Pectobacteriaceae</taxon>
        <taxon>Lonsdalea</taxon>
    </lineage>
</organism>
<evidence type="ECO:0000313" key="2">
    <source>
        <dbReference type="EMBL" id="AXW86532.1"/>
    </source>
</evidence>
<dbReference type="InterPro" id="IPR035488">
    <property type="entry name" value="FrlB_SIS"/>
</dbReference>
<dbReference type="InterPro" id="IPR046348">
    <property type="entry name" value="SIS_dom_sf"/>
</dbReference>
<dbReference type="Gene3D" id="3.40.50.12570">
    <property type="match status" value="1"/>
</dbReference>
<dbReference type="AlphaFoldDB" id="A0AAD0SEN3"/>
<dbReference type="CDD" id="cd05009">
    <property type="entry name" value="SIS_GlmS_GlmD_2"/>
    <property type="match status" value="1"/>
</dbReference>
<dbReference type="GO" id="GO:0004360">
    <property type="term" value="F:glutamine-fructose-6-phosphate transaminase (isomerizing) activity"/>
    <property type="evidence" value="ECO:0007669"/>
    <property type="project" value="TreeGrafter"/>
</dbReference>
<feature type="domain" description="SIS" evidence="1">
    <location>
        <begin position="11"/>
        <end position="151"/>
    </location>
</feature>
<dbReference type="Gene3D" id="1.10.10.2240">
    <property type="match status" value="1"/>
</dbReference>
<dbReference type="PANTHER" id="PTHR10937">
    <property type="entry name" value="GLUCOSAMINE--FRUCTOSE-6-PHOSPHATE AMINOTRANSFERASE, ISOMERIZING"/>
    <property type="match status" value="1"/>
</dbReference>
<dbReference type="EMBL" id="CP023009">
    <property type="protein sequence ID" value="AXW86532.1"/>
    <property type="molecule type" value="Genomic_DNA"/>
</dbReference>
<dbReference type="GO" id="GO:0006047">
    <property type="term" value="P:UDP-N-acetylglucosamine metabolic process"/>
    <property type="evidence" value="ECO:0007669"/>
    <property type="project" value="TreeGrafter"/>
</dbReference>
<dbReference type="Gene3D" id="3.40.50.10490">
    <property type="entry name" value="Glucose-6-phosphate isomerase like protein, domain 1"/>
    <property type="match status" value="1"/>
</dbReference>
<dbReference type="Proteomes" id="UP000263881">
    <property type="component" value="Chromosome"/>
</dbReference>
<keyword evidence="3" id="KW-1185">Reference proteome</keyword>
<dbReference type="InterPro" id="IPR001347">
    <property type="entry name" value="SIS_dom"/>
</dbReference>
<dbReference type="PIRSF" id="PIRSF009290">
    <property type="entry name" value="FrlB"/>
    <property type="match status" value="1"/>
</dbReference>
<dbReference type="SUPFAM" id="SSF53697">
    <property type="entry name" value="SIS domain"/>
    <property type="match status" value="1"/>
</dbReference>
<protein>
    <submittedName>
        <fullName evidence="2">SIS domain-containing protein</fullName>
    </submittedName>
</protein>
<dbReference type="InterPro" id="IPR035490">
    <property type="entry name" value="GlmS/FrlB_SIS"/>
</dbReference>
<reference evidence="2 3" key="1">
    <citation type="submission" date="2017-08" db="EMBL/GenBank/DDBJ databases">
        <title>Comparative genomics of bacteria isolated from necrotic lesions of AOD affected trees.</title>
        <authorList>
            <person name="Doonan J."/>
            <person name="Denman S."/>
            <person name="McDonald J.E."/>
        </authorList>
    </citation>
    <scope>NUCLEOTIDE SEQUENCE [LARGE SCALE GENOMIC DNA]</scope>
    <source>
        <strain evidence="2 3">477</strain>
    </source>
</reference>
<proteinExistence type="predicted"/>